<proteinExistence type="predicted"/>
<evidence type="ECO:0000313" key="1">
    <source>
        <dbReference type="EMBL" id="KAJ4930056.1"/>
    </source>
</evidence>
<evidence type="ECO:0000313" key="2">
    <source>
        <dbReference type="Proteomes" id="UP001219934"/>
    </source>
</evidence>
<sequence>MALEEEHLEETRQRETEWQTQHKVLEGQIECELATKEILKTSEQKQSREVEEKWLNKEEEWLNKEREMRDAAPEPEKCSTAVFVRFTPLALIQKIHKGYESQLMERRGEELFLL</sequence>
<dbReference type="AlphaFoldDB" id="A0AAD6FCZ5"/>
<dbReference type="EMBL" id="JAPTMU010000016">
    <property type="protein sequence ID" value="KAJ4930056.1"/>
    <property type="molecule type" value="Genomic_DNA"/>
</dbReference>
<keyword evidence="2" id="KW-1185">Reference proteome</keyword>
<name>A0AAD6FCZ5_9TELE</name>
<dbReference type="Proteomes" id="UP001219934">
    <property type="component" value="Unassembled WGS sequence"/>
</dbReference>
<accession>A0AAD6FCZ5</accession>
<comment type="caution">
    <text evidence="1">The sequence shown here is derived from an EMBL/GenBank/DDBJ whole genome shotgun (WGS) entry which is preliminary data.</text>
</comment>
<reference evidence="1" key="1">
    <citation type="submission" date="2022-11" db="EMBL/GenBank/DDBJ databases">
        <title>Chromosome-level genome of Pogonophryne albipinna.</title>
        <authorList>
            <person name="Jo E."/>
        </authorList>
    </citation>
    <scope>NUCLEOTIDE SEQUENCE</scope>
    <source>
        <strain evidence="1">SGF0006</strain>
        <tissue evidence="1">Muscle</tissue>
    </source>
</reference>
<gene>
    <name evidence="1" type="ORF">JOQ06_019070</name>
</gene>
<organism evidence="1 2">
    <name type="scientific">Pogonophryne albipinna</name>
    <dbReference type="NCBI Taxonomy" id="1090488"/>
    <lineage>
        <taxon>Eukaryota</taxon>
        <taxon>Metazoa</taxon>
        <taxon>Chordata</taxon>
        <taxon>Craniata</taxon>
        <taxon>Vertebrata</taxon>
        <taxon>Euteleostomi</taxon>
        <taxon>Actinopterygii</taxon>
        <taxon>Neopterygii</taxon>
        <taxon>Teleostei</taxon>
        <taxon>Neoteleostei</taxon>
        <taxon>Acanthomorphata</taxon>
        <taxon>Eupercaria</taxon>
        <taxon>Perciformes</taxon>
        <taxon>Notothenioidei</taxon>
        <taxon>Pogonophryne</taxon>
    </lineage>
</organism>
<protein>
    <submittedName>
        <fullName evidence="1">Uncharacterized protein</fullName>
    </submittedName>
</protein>